<feature type="transmembrane region" description="Helical" evidence="1">
    <location>
        <begin position="25"/>
        <end position="42"/>
    </location>
</feature>
<dbReference type="GeneID" id="30523208"/>
<feature type="transmembrane region" description="Helical" evidence="1">
    <location>
        <begin position="49"/>
        <end position="70"/>
    </location>
</feature>
<evidence type="ECO:0000313" key="2">
    <source>
        <dbReference type="EMBL" id="SHO33094.1"/>
    </source>
</evidence>
<name>A0A1M7XTU7_9VIRU</name>
<dbReference type="RefSeq" id="YP_009328966.1">
    <property type="nucleotide sequence ID" value="NC_032108.1"/>
</dbReference>
<gene>
    <name evidence="2" type="ORF">BQ3484_26</name>
</gene>
<dbReference type="EMBL" id="LT671577">
    <property type="protein sequence ID" value="SHO33094.1"/>
    <property type="molecule type" value="Genomic_DNA"/>
</dbReference>
<evidence type="ECO:0000313" key="3">
    <source>
        <dbReference type="Proteomes" id="UP000201465"/>
    </source>
</evidence>
<evidence type="ECO:0000256" key="1">
    <source>
        <dbReference type="SAM" id="Phobius"/>
    </source>
</evidence>
<sequence>MLWVLVAFALSIFLALWNKGLYVYLLYTLLYEFVLFAALNISPKKRYKIVGASIAGYLVGSLLFYSTLFWNETPEKNTIGKETEKYLFKMKELCQPTFLPF</sequence>
<reference evidence="2 3" key="1">
    <citation type="submission" date="2016-11" db="EMBL/GenBank/DDBJ databases">
        <authorList>
            <consortium name="Urmite Genomes"/>
        </authorList>
    </citation>
    <scope>NUCLEOTIDE SEQUENCE [LARGE SCALE GENOMIC DNA]</scope>
    <source>
        <strain evidence="2 3">A11</strain>
    </source>
</reference>
<keyword evidence="1" id="KW-0472">Membrane</keyword>
<keyword evidence="1" id="KW-1133">Transmembrane helix</keyword>
<dbReference type="KEGG" id="vg:30523208"/>
<proteinExistence type="predicted"/>
<accession>A0A1M7XTU7</accession>
<dbReference type="Proteomes" id="UP000201465">
    <property type="component" value="Segment"/>
</dbReference>
<keyword evidence="3" id="KW-1185">Reference proteome</keyword>
<organism evidence="2 3">
    <name type="scientific">Cedratvirus A11</name>
    <dbReference type="NCBI Taxonomy" id="1903266"/>
    <lineage>
        <taxon>Viruses</taxon>
        <taxon>Pithoviruses</taxon>
        <taxon>Orthocedratvirinae</taxon>
        <taxon>Alphacedratvirus</taxon>
        <taxon>Alphacedratvirus aljazairmassiliense</taxon>
    </lineage>
</organism>
<protein>
    <submittedName>
        <fullName evidence="2">Uncharacterized protein</fullName>
    </submittedName>
</protein>
<keyword evidence="1" id="KW-0812">Transmembrane</keyword>